<keyword evidence="7" id="KW-0805">Transcription regulation</keyword>
<evidence type="ECO:0000256" key="11">
    <source>
        <dbReference type="ARBA" id="ARBA00023211"/>
    </source>
</evidence>
<dbReference type="GO" id="GO:0045892">
    <property type="term" value="P:negative regulation of DNA-templated transcription"/>
    <property type="evidence" value="ECO:0007669"/>
    <property type="project" value="TreeGrafter"/>
</dbReference>
<accession>A0A1H3ML10</accession>
<keyword evidence="8" id="KW-0238">DNA-binding</keyword>
<evidence type="ECO:0000256" key="10">
    <source>
        <dbReference type="ARBA" id="ARBA00023163"/>
    </source>
</evidence>
<reference evidence="14 15" key="1">
    <citation type="submission" date="2016-10" db="EMBL/GenBank/DDBJ databases">
        <authorList>
            <person name="de Groot N.N."/>
        </authorList>
    </citation>
    <scope>NUCLEOTIDE SEQUENCE [LARGE SCALE GENOMIC DNA]</scope>
    <source>
        <strain evidence="14 15">CGMCC 4.3491</strain>
    </source>
</reference>
<dbReference type="Pfam" id="PF01325">
    <property type="entry name" value="Fe_dep_repress"/>
    <property type="match status" value="1"/>
</dbReference>
<comment type="similarity">
    <text evidence="2">Belongs to the DtxR/MntR family.</text>
</comment>
<dbReference type="Pfam" id="PF04023">
    <property type="entry name" value="FeoA"/>
    <property type="match status" value="1"/>
</dbReference>
<dbReference type="SUPFAM" id="SSF46785">
    <property type="entry name" value="Winged helix' DNA-binding domain"/>
    <property type="match status" value="1"/>
</dbReference>
<dbReference type="GO" id="GO:0003677">
    <property type="term" value="F:DNA binding"/>
    <property type="evidence" value="ECO:0007669"/>
    <property type="project" value="UniProtKB-KW"/>
</dbReference>
<evidence type="ECO:0000256" key="12">
    <source>
        <dbReference type="ARBA" id="ARBA00032593"/>
    </source>
</evidence>
<evidence type="ECO:0000256" key="2">
    <source>
        <dbReference type="ARBA" id="ARBA00007871"/>
    </source>
</evidence>
<dbReference type="InterPro" id="IPR036388">
    <property type="entry name" value="WH-like_DNA-bd_sf"/>
</dbReference>
<keyword evidence="4" id="KW-0963">Cytoplasm</keyword>
<evidence type="ECO:0000313" key="14">
    <source>
        <dbReference type="EMBL" id="SDY76779.1"/>
    </source>
</evidence>
<evidence type="ECO:0000313" key="15">
    <source>
        <dbReference type="Proteomes" id="UP000198891"/>
    </source>
</evidence>
<dbReference type="PANTHER" id="PTHR33238:SF11">
    <property type="entry name" value="TRANSCRIPTIONAL REGULATOR MNTR"/>
    <property type="match status" value="1"/>
</dbReference>
<dbReference type="GO" id="GO:0046914">
    <property type="term" value="F:transition metal ion binding"/>
    <property type="evidence" value="ECO:0007669"/>
    <property type="project" value="InterPro"/>
</dbReference>
<dbReference type="InterPro" id="IPR007167">
    <property type="entry name" value="Fe-transptr_FeoA-like"/>
</dbReference>
<keyword evidence="11" id="KW-0464">Manganese</keyword>
<dbReference type="FunFam" id="1.10.60.10:FF:000004">
    <property type="entry name" value="DtxR family transcriptional regulator"/>
    <property type="match status" value="1"/>
</dbReference>
<dbReference type="InterPro" id="IPR036421">
    <property type="entry name" value="Fe_dep_repressor_sf"/>
</dbReference>
<dbReference type="PANTHER" id="PTHR33238">
    <property type="entry name" value="IRON (METAL) DEPENDENT REPRESSOR, DTXR FAMILY"/>
    <property type="match status" value="1"/>
</dbReference>
<proteinExistence type="inferred from homology"/>
<dbReference type="OrthoDB" id="9791355at2"/>
<dbReference type="GO" id="GO:0005737">
    <property type="term" value="C:cytoplasm"/>
    <property type="evidence" value="ECO:0007669"/>
    <property type="project" value="UniProtKB-SubCell"/>
</dbReference>
<dbReference type="InterPro" id="IPR001367">
    <property type="entry name" value="Fe_dep_repressor"/>
</dbReference>
<keyword evidence="15" id="KW-1185">Reference proteome</keyword>
<keyword evidence="5" id="KW-0678">Repressor</keyword>
<dbReference type="STRING" id="381665.SAMN05216554_1450"/>
<gene>
    <name evidence="14" type="ORF">SAMN05216554_1450</name>
</gene>
<evidence type="ECO:0000256" key="5">
    <source>
        <dbReference type="ARBA" id="ARBA00022491"/>
    </source>
</evidence>
<comment type="subunit">
    <text evidence="3">Homodimer.</text>
</comment>
<evidence type="ECO:0000256" key="8">
    <source>
        <dbReference type="ARBA" id="ARBA00023125"/>
    </source>
</evidence>
<comment type="subcellular location">
    <subcellularLocation>
        <location evidence="1">Cytoplasm</location>
    </subcellularLocation>
</comment>
<name>A0A1H3ML10_9MICO</name>
<keyword evidence="9" id="KW-0010">Activator</keyword>
<dbReference type="GO" id="GO:0046983">
    <property type="term" value="F:protein dimerization activity"/>
    <property type="evidence" value="ECO:0007669"/>
    <property type="project" value="InterPro"/>
</dbReference>
<evidence type="ECO:0000256" key="7">
    <source>
        <dbReference type="ARBA" id="ARBA00023015"/>
    </source>
</evidence>
<dbReference type="RefSeq" id="WP_092550714.1">
    <property type="nucleotide sequence ID" value="NZ_FNPZ01000001.1"/>
</dbReference>
<dbReference type="Proteomes" id="UP000198891">
    <property type="component" value="Unassembled WGS sequence"/>
</dbReference>
<organism evidence="14 15">
    <name type="scientific">Herbiconiux ginsengi</name>
    <dbReference type="NCBI Taxonomy" id="381665"/>
    <lineage>
        <taxon>Bacteria</taxon>
        <taxon>Bacillati</taxon>
        <taxon>Actinomycetota</taxon>
        <taxon>Actinomycetes</taxon>
        <taxon>Micrococcales</taxon>
        <taxon>Microbacteriaceae</taxon>
        <taxon>Herbiconiux</taxon>
    </lineage>
</organism>
<dbReference type="Gene3D" id="1.10.10.10">
    <property type="entry name" value="Winged helix-like DNA-binding domain superfamily/Winged helix DNA-binding domain"/>
    <property type="match status" value="1"/>
</dbReference>
<sequence length="268" mass="27622">MTTSASDSPGPASRFVAGQDVAAENYLKTIYAHTEWQPDPISPSVLAGRLGVAPSSVTEMVKKLAAGGLITHVPYGPLTLTAEGRMRAMGVVRRHRLIESWLVREMGYEWDEVHDEAEVLEHSISERLLDAIDERLGRPRQDPHGDPIPSAAGVVPVFEAVLLADASVGHEGRIVRINDRDPSLLRRLAEGGVFPGTRVRVRDAADGGAGGAGTAGGGAVGGGAGAGAAGGRAAGTGGAARRLELLDAGAAAAPVVEVDAPEAVWLTA</sequence>
<dbReference type="SUPFAM" id="SSF50037">
    <property type="entry name" value="C-terminal domain of transcriptional repressors"/>
    <property type="match status" value="1"/>
</dbReference>
<dbReference type="Gene3D" id="2.30.30.90">
    <property type="match status" value="1"/>
</dbReference>
<evidence type="ECO:0000256" key="6">
    <source>
        <dbReference type="ARBA" id="ARBA00023004"/>
    </source>
</evidence>
<keyword evidence="10" id="KW-0804">Transcription</keyword>
<evidence type="ECO:0000256" key="1">
    <source>
        <dbReference type="ARBA" id="ARBA00004496"/>
    </source>
</evidence>
<protein>
    <recommendedName>
        <fullName evidence="12">Manganese transport regulator</fullName>
    </recommendedName>
</protein>
<feature type="domain" description="HTH dtxR-type" evidence="13">
    <location>
        <begin position="1"/>
        <end position="81"/>
    </location>
</feature>
<dbReference type="SUPFAM" id="SSF47979">
    <property type="entry name" value="Iron-dependent repressor protein, dimerization domain"/>
    <property type="match status" value="1"/>
</dbReference>
<dbReference type="InterPro" id="IPR022689">
    <property type="entry name" value="Iron_dep_repressor"/>
</dbReference>
<evidence type="ECO:0000259" key="13">
    <source>
        <dbReference type="PROSITE" id="PS50944"/>
    </source>
</evidence>
<dbReference type="SMART" id="SM00529">
    <property type="entry name" value="HTH_DTXR"/>
    <property type="match status" value="1"/>
</dbReference>
<dbReference type="InterPro" id="IPR036390">
    <property type="entry name" value="WH_DNA-bd_sf"/>
</dbReference>
<dbReference type="EMBL" id="FNPZ01000001">
    <property type="protein sequence ID" value="SDY76779.1"/>
    <property type="molecule type" value="Genomic_DNA"/>
</dbReference>
<evidence type="ECO:0000256" key="3">
    <source>
        <dbReference type="ARBA" id="ARBA00011738"/>
    </source>
</evidence>
<dbReference type="InterPro" id="IPR038157">
    <property type="entry name" value="FeoA_core_dom"/>
</dbReference>
<dbReference type="GO" id="GO:0003700">
    <property type="term" value="F:DNA-binding transcription factor activity"/>
    <property type="evidence" value="ECO:0007669"/>
    <property type="project" value="InterPro"/>
</dbReference>
<keyword evidence="6" id="KW-0408">Iron</keyword>
<dbReference type="Pfam" id="PF02742">
    <property type="entry name" value="Fe_dep_repr_C"/>
    <property type="match status" value="1"/>
</dbReference>
<evidence type="ECO:0000256" key="4">
    <source>
        <dbReference type="ARBA" id="ARBA00022490"/>
    </source>
</evidence>
<dbReference type="InterPro" id="IPR022687">
    <property type="entry name" value="HTH_DTXR"/>
</dbReference>
<dbReference type="AlphaFoldDB" id="A0A1H3ML10"/>
<dbReference type="Gene3D" id="1.10.60.10">
    <property type="entry name" value="Iron dependent repressor, metal binding and dimerisation domain"/>
    <property type="match status" value="1"/>
</dbReference>
<dbReference type="InterPro" id="IPR050536">
    <property type="entry name" value="DtxR_MntR_Metal-Reg"/>
</dbReference>
<dbReference type="PROSITE" id="PS50944">
    <property type="entry name" value="HTH_DTXR"/>
    <property type="match status" value="1"/>
</dbReference>
<dbReference type="InterPro" id="IPR008988">
    <property type="entry name" value="Transcriptional_repressor_C"/>
</dbReference>
<evidence type="ECO:0000256" key="9">
    <source>
        <dbReference type="ARBA" id="ARBA00023159"/>
    </source>
</evidence>